<evidence type="ECO:0000256" key="12">
    <source>
        <dbReference type="SAM" id="MobiDB-lite"/>
    </source>
</evidence>
<dbReference type="GO" id="GO:0030687">
    <property type="term" value="C:preribosome, large subunit precursor"/>
    <property type="evidence" value="ECO:0007669"/>
    <property type="project" value="TreeGrafter"/>
</dbReference>
<evidence type="ECO:0000256" key="4">
    <source>
        <dbReference type="ARBA" id="ARBA00017143"/>
    </source>
</evidence>
<evidence type="ECO:0000256" key="7">
    <source>
        <dbReference type="ARBA" id="ARBA00022840"/>
    </source>
</evidence>
<feature type="region of interest" description="Disordered" evidence="12">
    <location>
        <begin position="3172"/>
        <end position="3212"/>
    </location>
</feature>
<feature type="compositionally biased region" description="Acidic residues" evidence="12">
    <location>
        <begin position="4538"/>
        <end position="4569"/>
    </location>
</feature>
<dbReference type="SUPFAM" id="SSF52540">
    <property type="entry name" value="P-loop containing nucleoside triphosphate hydrolases"/>
    <property type="match status" value="6"/>
</dbReference>
<dbReference type="InterPro" id="IPR036465">
    <property type="entry name" value="vWFA_dom_sf"/>
</dbReference>
<dbReference type="InterPro" id="IPR003593">
    <property type="entry name" value="AAA+_ATPase"/>
</dbReference>
<dbReference type="GO" id="GO:0005730">
    <property type="term" value="C:nucleolus"/>
    <property type="evidence" value="ECO:0007669"/>
    <property type="project" value="UniProtKB-SubCell"/>
</dbReference>
<feature type="compositionally biased region" description="Acidic residues" evidence="12">
    <location>
        <begin position="4167"/>
        <end position="4180"/>
    </location>
</feature>
<reference evidence="14" key="1">
    <citation type="submission" date="2021-03" db="EMBL/GenBank/DDBJ databases">
        <authorList>
            <person name="Tagirdzhanova G."/>
        </authorList>
    </citation>
    <scope>NUCLEOTIDE SEQUENCE</scope>
</reference>
<dbReference type="SMART" id="SM00382">
    <property type="entry name" value="AAA"/>
    <property type="match status" value="6"/>
</dbReference>
<dbReference type="InterPro" id="IPR012099">
    <property type="entry name" value="Midasin"/>
</dbReference>
<dbReference type="PROSITE" id="PS00675">
    <property type="entry name" value="SIGMA54_INTERACT_1"/>
    <property type="match status" value="1"/>
</dbReference>
<feature type="region of interest" description="Disordered" evidence="12">
    <location>
        <begin position="4082"/>
        <end position="4627"/>
    </location>
</feature>
<sequence>MNSTWEARRLLANQAILDGVPEEILVTLQQGTIAQYLDAVSTLALDPVYTSLVFVSHEDIFLEICNRWLSKSQTPRQCMEILSALARILPLAPYLSSPASTLLRLHLAEIVQHFRLERTSGLCNDPDRPLHQDLLTIFRLLMFDNEEFAAVVAPTQMQILLNHSDRPTRYLAIRILCLYLHASDNFLSQMIKDYIEDDTSMKATWESIEIDYYFLALWEEQRLTDLRKELTEARAARSGCLYLPKAIDILQSQHLSPNTARISGVLLPRLESPASPPSSLVLTRTVEHNMYMLAKAVRDSNKILVTGLAGAGKSSLIRYVASELCRSSSSITIILNEQTDIKLLLGVYASGKSPGSFSWRPGILTQAVLEGRWVIVEDIDRAPSEITSTLLPLLERGELFIQNRNESIRAAPGFKLIATIRSFVNTKGETVNAGFSSIGSRHWTSVPMTTPGDTEFVEMILHRHGILRPYITKIMGVHKSLQNLSRTQGTGTASMQNMNRSCGLRELLRWCKRLDELLKAAGVISGNEPISEPTNDSIFLEAVDCFAGHIASEAHKVSRVMVIAEELHFPEERVNYCLEVRKPEFVMNSALLRVGRAVLTPEMSPKSSTVPSGNRPFAMTDDVLRTLESVGMALQAKEPCLLVGETGTGKTALIQHLAKLMNTKLIVVNLSQQSEAGDLLGGYKPVSLRTLALAMMKNFIELFDRTFSTKRNERYVDNISKAVEKGRWQRLLACWQEALQMVQSALSSRTATLETSDQKPRTKRRKMESNRYQTLKTGWAEFESEVQVFQRHLESGSKAFAFSFIEGNIVKAVRNGDWVLLDEINLASSDTLESLTDLLSEESEGGPSLLLSESGRSERIRAHKNFRIFGAMNPATDIGKRELPACLRSRFTEIFVTSPDRKIESLVLVIKEYLGSHSNVDIRAAIDIANLYLEIKRLGEQNAVVDGSGQKPHFSLRTLTRTLVYVRDIAHIYGLRRSLFEGFCMSFLTLLSAESGIQALSLIQKYTIGPHKNGPAHMKQSPRPPEDRKQYIQFKHYWIAQGGHPVQEQPHYILTPSVERNLLNLVRATSTRRFPILLQGPTSSGKTSMIEYLANISGNKFLRVNNHEHTDIQEYLGSYTSSADGKLQYQDGVLVRALREGSWIVLDELNLAPTDVLEALNRLLDDNKELFIPETQEIIRPHENFMLFATQNPPGIYGGRKVLSRAFRNRFVELHFDDIPEVELEIIIRERCQIAPSFCTRIVAVYRELSVIRQKGRLFEEKYSFATLRDLFRWALRDADDREQLAANGFLLLAERVRDVDERSTVKRVIEGVMKVTIDEKKIYDVSKAPESQARATGTTFDTVWTDSMVRLYVLVTEALKHNEPILLVGDTGSGKTTICQVIAAHMGKQLHILNAHQNMDTSDLIGSQRPVRNKAHLELQLAQDLARVLKVPLRDGSSLCDLPSLLFKYDALQDDKGGPDISLETRLSIEANRLSCAALFEWADGSIVQAMKTGQHFLFDEISLADDSVLERLNSVLEPDRKLFLAEKATDSDPVAAFDGFQMYATMNPGGDYGKKELSPALRNRFTEIWVPPVQDEQELLGIARVKLAEPYSYLAAPIVSFATWYSARYNPMAPSISIRDLLAWINFINRFGSSNIHSATCQGAAMVYIDGLGADPAAKTSIWKDSIHNEREACLSRLNELFRYDMESIYRQQLPVLVSEEKFKAGSYQLNVHGKGVVDPSYSLEAPTTRDNVTKIARALQITKSILLEGSPGVGKTTLISAIAKAIGIPLTRINLSDQTDLTDLFGSDAPLQGSEAGRFGWHQAPFLKAMQTGEWVLLDEMNLASQSVLEGLNACLDHRGQVYVAELDRTFFRHDNFVVFAAQNPRKQGGGRKGLPASFVDRFTVVYIEDFRPDDLLIICSQAFQNCSSQLIAQVIESIITVSASLQGNSKSGLHGGPWQFNLRDAFRWLQLLTRNDDHVSGKNVTDYLPLVFLQRFRTSEDRAFVSSLLERSFPSKRQYHNLFVNLSESHLQVGLGILPRKSNLGGVYAEDSFMSEIDVSVTESVIFCVQMRWPCLLVGPSGSGKSHMMSQLARIVGADVITIALNAETDINDLVGGFEQVDPQRRLTKTIQKLKRLVRQTLASNLVSKKCLSGCVDVLQGYLQQQSPDLVQVIASLRQCAQAVSDVDFGSFAEELEAGIQHAHKDSRAHFEWVDGVLINALKDGAWLVLDNANLCNPSILDRLNSLLEPNGFLNVNEHRAADGTTRIVEPHENFRLFLTMDPCHGELSQAMRNRSVELFLLTAPETQGSSLMLEASLARYAIFNRFDWKSLGKDQLLELSTVCYDHLAFSDFPVNARWWDQVGRGLFHIPPVQQGYMIPVMRACSRMLSENARVFHRIEAAYQGSIDAARPEMYPSDLWTAQTIHPLNNPLYASIFSQDHPTSDVLLLGHTFDFAWKFCCFKERIQQLKENANTRLTSSMSRLELSFSPRWIARNGTAMSVGVFLDKIVQILHQVLVRQDYGLIDHAMLQDLENVLFYAGDLADITEWPPFDEGALQTFQIIGQSIVDELIDRPNCEGLGASFSAALGLFGDAWRLTSGLSMEVIWERFRLPSVENPSVLQLRCGTKALSDSFDALSWTFGVSIEELSALRNSIVQVFDMLEFEDAKSEERLKDAQNALEELERSKTSTTRIEIKPFFRIEFEDLQQYSYLSNSAYAMTQIPSNTMLSLLACEPTKNSMWTPTANHACPLVYLMDKSTGIAKSKNCLAVVRETLAVSMLQKINNMSEVPLRSLALLRTELKILANHTAMMSSLFKKNHLQNLSKLLIQIHSEIIHVHEKYLQATSLADYRTYVNDFVNKAPDHDLQPAPELQMNAGHHGFEYFRKILGDYLNPSLTMLHCASNYRAAGQSHEERAAIARSYILFFTGCMILYIPDRVLDPAWKSLTEQYRHKKRKTELEVKLWAMREFEKEFTGQPTSFRSQIVQSKLDSLRDEIPIQPVSRPQVSVLGDLQVILNGLLDSVVRNAPTQDALQGLFFGDEKQKSNIEQLRAKVARFTVRLQDGFQSYEDITGPLVSLLQGLDVGLALALIVYDSRNALDTRILSICRSTPFLGMKPDIFEATTGGDLKALISHTDLRLVYLTTAALFPDNKYESMRPAVQTMLRVFQRFYEEWKERLSDDQKEQATRSSLYRYRGSEENQDEGAAHEMEEIFPDDGKEDDTRGKLTSRTDSRILAQNLAVCHRHIFTMQSSPKQVISTLRYVANTLGRLQGEFLTCPVPVDDLLPALIVQLDDKCEILQGTLTASESYNFYKDSNVPEIHKLTKLIHIIQERYTKLREIWPEHATLQDVLDVSSQILDMRHTEPIAKFLTKSEQLHRFIHEWQIVTSKEFSTATLYEQLATLLVDWRRLELSTWARLLADEDSKCSEDVDAWWFIAYENIIAVPLSVVDADHAVSQHSEHLIATLMEFILTTSMGHYVRRLQLIEYFKGHVQLLAQELPSMKIVENALTNFLKFYKRFNEHIQKKLQEGRQTLERNMKEIVLLASWKDTNINALRESAKRSHQKLFKIIRRYRELLAQPVRELLLQPLPEICENPILQPSSTSNLETQDPGPAIELCQERLPQWATRSARFKNPIATTEQMARMGQIPPSAINIADDLNKYASDILDNIKELQKETPATKTASNEDFTKHLKTRKRKLFIDTLENIRQMGFKSNLSATTLAKQSTIPKVLSGSPAFKNTPLNRNLNKADSYWHSMLDNLSSIREHSRHRSEDISHAEAFRAQGYLEDMLSAILKERVALSSISHEIDHLDKVIDSWKALSNLASAPFKVDNPGRDLLLKKVFARINLLPLLLGSGCILLEKHGKLGDLDNSKIIQRLRVWEEKTSNLAEIHKSLPELPSGLHSLLHEQTYRQGEDLLKALNADLQEWAHELPGVGFILRQLKPWTEIGTIESAGEKEGTKSIPLIDFDHDLNKACDSILVTIQQMQTALSAMPANYQETTWLTRILKTLSNGLRNLQISEVTLILESIMKQLPNVVCSDGESLKVASAACAMLLPIIQQFRDIANQAFFHCSANHRALCKLASVLAQSVSRVISQGFCDPTDSSSGEAATREKLEEGVGLGEGEGAKDISKDVQDDEDLSELAQEKGKQEEGSPESVDEAVDMNHDELVGDLEDASGSQTDEGAESGEDRDDIDEEIGKVDDLNPGAIDEKIWDGGAERPKEEKEGDKGGKKSGEDEQKAQEGEELDEIAGEEADESENEGTREGEDVVSGEAQKLDSHVPEEQNLDLPEDMDLDNDGRSSLSDLQGSDIDESSDIEEEGIDEQHSATEGAESDEGDEPEDRLNNTSEVEESPDVENDTNADDPGEEDAGSPIATDSSGLSNQDRSFLPDQSEDVTVDPYSVASDDLQGQGQSPEKQVEEQQHGHNSAESAQRGQGKTSYQDDAQAVAEEGGYPKPEQEQYGTSKDETTQDEATGNQAFRKLGDALEKWHRQQQEIRDAAEGRDEAPQESRDTAMTGTDFEHLHDEEANADTQALGAASNEQVQTLNQRALETEVDDQNDNVVPDQDEKDLLEDQDEEMEDEELLPSAPIDKDRPRKPSVSVGKNDRRHEETSDPLDADALEDDIPDSEIHPEISPAPGTTVSARHASEARRLWSHYESLTHPLSLILTEQLRLILAPTLATKMRGDFRTGKRLNIKRIIPYIASNYRRDKIWMRRSVPQKRSYQVLLAVDDSRSMGESGSGPLALEALVLVAKSLSMLEVGEIAVVGFGEDVHVAHAFDKPFSADAGVDIVQQLGFRQTKTNVRKLVAEAIGLFRDARVDNKAPMSSAATQLWQLLLIISDGLCEDHETIRRLVRQAREERIMVVFVIVDARRGESIVDMNQAVFEPDPSGDGAQKLKIKRYLDDFPFTYYLVVEDVKELPGVLATALRGWFSEIVGEAG</sequence>
<keyword evidence="8 10" id="KW-0143">Chaperone</keyword>
<dbReference type="InterPro" id="IPR041190">
    <property type="entry name" value="Midasin_AAA_lid_5"/>
</dbReference>
<evidence type="ECO:0000256" key="10">
    <source>
        <dbReference type="PIRNR" id="PIRNR010340"/>
    </source>
</evidence>
<keyword evidence="11" id="KW-0175">Coiled coil</keyword>
<dbReference type="InterPro" id="IPR048617">
    <property type="entry name" value="MDN1_AAA_lid_4"/>
</dbReference>
<keyword evidence="5" id="KW-0597">Phosphoprotein</keyword>
<dbReference type="Gene3D" id="3.40.50.410">
    <property type="entry name" value="von Willebrand factor, type A domain"/>
    <property type="match status" value="1"/>
</dbReference>
<feature type="compositionally biased region" description="Polar residues" evidence="12">
    <location>
        <begin position="4524"/>
        <end position="4535"/>
    </location>
</feature>
<comment type="subcellular location">
    <subcellularLocation>
        <location evidence="1">Nucleus</location>
        <location evidence="1">Nucleolus</location>
    </subcellularLocation>
    <subcellularLocation>
        <location evidence="2">Nucleus</location>
        <location evidence="2">Nucleoplasm</location>
    </subcellularLocation>
</comment>
<name>A0A8H3ICP1_9LECA</name>
<dbReference type="PIRSF" id="PIRSF010340">
    <property type="entry name" value="Midasin"/>
    <property type="match status" value="1"/>
</dbReference>
<feature type="compositionally biased region" description="Basic and acidic residues" evidence="12">
    <location>
        <begin position="4181"/>
        <end position="4227"/>
    </location>
</feature>
<feature type="compositionally biased region" description="Basic and acidic residues" evidence="12">
    <location>
        <begin position="4109"/>
        <end position="4118"/>
    </location>
</feature>
<dbReference type="GO" id="GO:0000055">
    <property type="term" value="P:ribosomal large subunit export from nucleus"/>
    <property type="evidence" value="ECO:0007669"/>
    <property type="project" value="TreeGrafter"/>
</dbReference>
<dbReference type="PROSITE" id="PS50234">
    <property type="entry name" value="VWFA"/>
    <property type="match status" value="1"/>
</dbReference>
<dbReference type="GO" id="GO:0000027">
    <property type="term" value="P:ribosomal large subunit assembly"/>
    <property type="evidence" value="ECO:0007669"/>
    <property type="project" value="InterPro"/>
</dbReference>
<feature type="compositionally biased region" description="Acidic residues" evidence="12">
    <location>
        <begin position="4228"/>
        <end position="4244"/>
    </location>
</feature>
<accession>A0A8H3ICP1</accession>
<dbReference type="InterPro" id="IPR027417">
    <property type="entry name" value="P-loop_NTPase"/>
</dbReference>
<dbReference type="InterPro" id="IPR025662">
    <property type="entry name" value="Sigma_54_int_dom_ATP-bd_1"/>
</dbReference>
<dbReference type="Pfam" id="PF17867">
    <property type="entry name" value="AAA_lid_7"/>
    <property type="match status" value="3"/>
</dbReference>
<dbReference type="OrthoDB" id="5186at2759"/>
<dbReference type="InterPro" id="IPR011704">
    <property type="entry name" value="ATPase_dyneun-rel_AAA"/>
</dbReference>
<comment type="similarity">
    <text evidence="3 10">Belongs to the midasin family.</text>
</comment>
<feature type="compositionally biased region" description="Acidic residues" evidence="12">
    <location>
        <begin position="4598"/>
        <end position="4612"/>
    </location>
</feature>
<organism evidence="14 15">
    <name type="scientific">Heterodermia speciosa</name>
    <dbReference type="NCBI Taxonomy" id="116794"/>
    <lineage>
        <taxon>Eukaryota</taxon>
        <taxon>Fungi</taxon>
        <taxon>Dikarya</taxon>
        <taxon>Ascomycota</taxon>
        <taxon>Pezizomycotina</taxon>
        <taxon>Lecanoromycetes</taxon>
        <taxon>OSLEUM clade</taxon>
        <taxon>Lecanoromycetidae</taxon>
        <taxon>Caliciales</taxon>
        <taxon>Physciaceae</taxon>
        <taxon>Heterodermia</taxon>
    </lineage>
</organism>
<dbReference type="Proteomes" id="UP000664521">
    <property type="component" value="Unassembled WGS sequence"/>
</dbReference>
<dbReference type="InterPro" id="IPR040848">
    <property type="entry name" value="AAA_lid_7"/>
</dbReference>
<feature type="coiled-coil region" evidence="11">
    <location>
        <begin position="2650"/>
        <end position="2677"/>
    </location>
</feature>
<evidence type="ECO:0000256" key="1">
    <source>
        <dbReference type="ARBA" id="ARBA00004604"/>
    </source>
</evidence>
<dbReference type="Pfam" id="PF17865">
    <property type="entry name" value="AAA_lid_5"/>
    <property type="match status" value="1"/>
</dbReference>
<dbReference type="InterPro" id="IPR002035">
    <property type="entry name" value="VWF_A"/>
</dbReference>
<dbReference type="GO" id="GO:0016887">
    <property type="term" value="F:ATP hydrolysis activity"/>
    <property type="evidence" value="ECO:0007669"/>
    <property type="project" value="InterPro"/>
</dbReference>
<dbReference type="FunFam" id="3.40.50.300:FF:000582">
    <property type="entry name" value="Midasin"/>
    <property type="match status" value="1"/>
</dbReference>
<evidence type="ECO:0000256" key="3">
    <source>
        <dbReference type="ARBA" id="ARBA00007188"/>
    </source>
</evidence>
<feature type="compositionally biased region" description="Acidic residues" evidence="12">
    <location>
        <begin position="4269"/>
        <end position="4280"/>
    </location>
</feature>
<evidence type="ECO:0000313" key="15">
    <source>
        <dbReference type="Proteomes" id="UP000664521"/>
    </source>
</evidence>
<feature type="compositionally biased region" description="Acidic residues" evidence="12">
    <location>
        <begin position="4333"/>
        <end position="4354"/>
    </location>
</feature>
<dbReference type="FunFam" id="3.40.50.300:FF:000142">
    <property type="entry name" value="Midasin"/>
    <property type="match status" value="1"/>
</dbReference>
<feature type="compositionally biased region" description="Basic and acidic residues" evidence="12">
    <location>
        <begin position="4466"/>
        <end position="4497"/>
    </location>
</feature>
<evidence type="ECO:0000256" key="8">
    <source>
        <dbReference type="ARBA" id="ARBA00023186"/>
    </source>
</evidence>
<dbReference type="CDD" id="cd00009">
    <property type="entry name" value="AAA"/>
    <property type="match status" value="3"/>
</dbReference>
<dbReference type="PANTHER" id="PTHR48103:SF2">
    <property type="entry name" value="MIDASIN"/>
    <property type="match status" value="1"/>
</dbReference>
<dbReference type="FunFam" id="3.40.50.300:FF:000712">
    <property type="entry name" value="Midasin"/>
    <property type="match status" value="1"/>
</dbReference>
<dbReference type="GO" id="GO:0005654">
    <property type="term" value="C:nucleoplasm"/>
    <property type="evidence" value="ECO:0007669"/>
    <property type="project" value="UniProtKB-SubCell"/>
</dbReference>
<keyword evidence="6 10" id="KW-0547">Nucleotide-binding</keyword>
<protein>
    <recommendedName>
        <fullName evidence="4 10">Midasin</fullName>
    </recommendedName>
</protein>
<feature type="compositionally biased region" description="Acidic residues" evidence="12">
    <location>
        <begin position="4137"/>
        <end position="4146"/>
    </location>
</feature>
<evidence type="ECO:0000256" key="11">
    <source>
        <dbReference type="SAM" id="Coils"/>
    </source>
</evidence>
<evidence type="ECO:0000259" key="13">
    <source>
        <dbReference type="PROSITE" id="PS50234"/>
    </source>
</evidence>
<evidence type="ECO:0000256" key="2">
    <source>
        <dbReference type="ARBA" id="ARBA00004642"/>
    </source>
</evidence>
<feature type="compositionally biased region" description="Acidic residues" evidence="12">
    <location>
        <begin position="4316"/>
        <end position="4325"/>
    </location>
</feature>
<feature type="compositionally biased region" description="Polar residues" evidence="12">
    <location>
        <begin position="4409"/>
        <end position="4427"/>
    </location>
</feature>
<comment type="function">
    <text evidence="10">Nuclear chaperone required for maturation and nuclear export of pre-60S ribosome subunits.</text>
</comment>
<proteinExistence type="inferred from homology"/>
<feature type="compositionally biased region" description="Acidic residues" evidence="12">
    <location>
        <begin position="4294"/>
        <end position="4306"/>
    </location>
</feature>
<dbReference type="FunFam" id="3.40.50.300:FF:001368">
    <property type="entry name" value="Midasin"/>
    <property type="match status" value="1"/>
</dbReference>
<feature type="compositionally biased region" description="Polar residues" evidence="12">
    <location>
        <begin position="4359"/>
        <end position="4370"/>
    </location>
</feature>
<dbReference type="PANTHER" id="PTHR48103">
    <property type="entry name" value="MIDASIN-RELATED"/>
    <property type="match status" value="1"/>
</dbReference>
<dbReference type="Pfam" id="PF07728">
    <property type="entry name" value="AAA_5"/>
    <property type="match status" value="9"/>
</dbReference>
<keyword evidence="15" id="KW-1185">Reference proteome</keyword>
<dbReference type="Pfam" id="PF21108">
    <property type="entry name" value="MDN1_4th"/>
    <property type="match status" value="1"/>
</dbReference>
<dbReference type="EMBL" id="CAJPDS010000013">
    <property type="protein sequence ID" value="CAF9913538.1"/>
    <property type="molecule type" value="Genomic_DNA"/>
</dbReference>
<dbReference type="Gene3D" id="3.40.50.300">
    <property type="entry name" value="P-loop containing nucleotide triphosphate hydrolases"/>
    <property type="match status" value="6"/>
</dbReference>
<dbReference type="GO" id="GO:0005524">
    <property type="term" value="F:ATP binding"/>
    <property type="evidence" value="ECO:0007669"/>
    <property type="project" value="UniProtKB-KW"/>
</dbReference>
<feature type="region of interest" description="Disordered" evidence="12">
    <location>
        <begin position="750"/>
        <end position="769"/>
    </location>
</feature>
<evidence type="ECO:0000256" key="9">
    <source>
        <dbReference type="ARBA" id="ARBA00023242"/>
    </source>
</evidence>
<feature type="domain" description="VWFA" evidence="13">
    <location>
        <begin position="4710"/>
        <end position="4914"/>
    </location>
</feature>
<gene>
    <name evidence="14" type="ORF">HETSPECPRED_001589</name>
</gene>
<keyword evidence="9 10" id="KW-0539">Nucleus</keyword>
<keyword evidence="7 10" id="KW-0067">ATP-binding</keyword>
<comment type="caution">
    <text evidence="14">The sequence shown here is derived from an EMBL/GenBank/DDBJ whole genome shotgun (WGS) entry which is preliminary data.</text>
</comment>
<evidence type="ECO:0000313" key="14">
    <source>
        <dbReference type="EMBL" id="CAF9913538.1"/>
    </source>
</evidence>
<dbReference type="SUPFAM" id="SSF53300">
    <property type="entry name" value="vWA-like"/>
    <property type="match status" value="1"/>
</dbReference>
<evidence type="ECO:0000256" key="6">
    <source>
        <dbReference type="ARBA" id="ARBA00022741"/>
    </source>
</evidence>
<evidence type="ECO:0000256" key="5">
    <source>
        <dbReference type="ARBA" id="ARBA00022553"/>
    </source>
</evidence>